<proteinExistence type="predicted"/>
<keyword evidence="2" id="KW-1185">Reference proteome</keyword>
<protein>
    <submittedName>
        <fullName evidence="1">Uncharacterized protein</fullName>
    </submittedName>
</protein>
<dbReference type="Proteomes" id="UP001358586">
    <property type="component" value="Chromosome 11"/>
</dbReference>
<sequence length="176" mass="20187">MSGDSKGDFQWQILINSWKVWLVVSKFNGPERVCHFIGLLINERLFIKDERSRRGLADYPLCKIYGEAVETNPDVETLINVAGIALDEVDWCVFFGRKSVDYSYQKELSESARNHHNMAVKDGMGELLLEIFVVVVVVVETGCWHLVLKIAWDNGSRRVMVESDSMTLIFIELMQE</sequence>
<organism evidence="1 2">
    <name type="scientific">Gossypium arboreum</name>
    <name type="common">Tree cotton</name>
    <name type="synonym">Gossypium nanking</name>
    <dbReference type="NCBI Taxonomy" id="29729"/>
    <lineage>
        <taxon>Eukaryota</taxon>
        <taxon>Viridiplantae</taxon>
        <taxon>Streptophyta</taxon>
        <taxon>Embryophyta</taxon>
        <taxon>Tracheophyta</taxon>
        <taxon>Spermatophyta</taxon>
        <taxon>Magnoliopsida</taxon>
        <taxon>eudicotyledons</taxon>
        <taxon>Gunneridae</taxon>
        <taxon>Pentapetalae</taxon>
        <taxon>rosids</taxon>
        <taxon>malvids</taxon>
        <taxon>Malvales</taxon>
        <taxon>Malvaceae</taxon>
        <taxon>Malvoideae</taxon>
        <taxon>Gossypium</taxon>
    </lineage>
</organism>
<evidence type="ECO:0000313" key="1">
    <source>
        <dbReference type="EMBL" id="KAK5784651.1"/>
    </source>
</evidence>
<accession>A0ABR0N276</accession>
<evidence type="ECO:0000313" key="2">
    <source>
        <dbReference type="Proteomes" id="UP001358586"/>
    </source>
</evidence>
<reference evidence="1 2" key="1">
    <citation type="submission" date="2023-03" db="EMBL/GenBank/DDBJ databases">
        <title>WGS of Gossypium arboreum.</title>
        <authorList>
            <person name="Yu D."/>
        </authorList>
    </citation>
    <scope>NUCLEOTIDE SEQUENCE [LARGE SCALE GENOMIC DNA]</scope>
    <source>
        <tissue evidence="1">Leaf</tissue>
    </source>
</reference>
<dbReference type="EMBL" id="JARKNE010000011">
    <property type="protein sequence ID" value="KAK5784651.1"/>
    <property type="molecule type" value="Genomic_DNA"/>
</dbReference>
<name>A0ABR0N276_GOSAR</name>
<comment type="caution">
    <text evidence="1">The sequence shown here is derived from an EMBL/GenBank/DDBJ whole genome shotgun (WGS) entry which is preliminary data.</text>
</comment>
<gene>
    <name evidence="1" type="ORF">PVK06_039177</name>
</gene>